<dbReference type="STRING" id="36842.SAMN02194393_04671"/>
<dbReference type="OrthoDB" id="9784298at2"/>
<feature type="transmembrane region" description="Helical" evidence="1">
    <location>
        <begin position="124"/>
        <end position="145"/>
    </location>
</feature>
<keyword evidence="1" id="KW-1133">Transmembrane helix</keyword>
<dbReference type="InterPro" id="IPR007395">
    <property type="entry name" value="Zn_peptidase_2"/>
</dbReference>
<dbReference type="Pfam" id="PF04298">
    <property type="entry name" value="Zn_peptidase_2"/>
    <property type="match status" value="1"/>
</dbReference>
<proteinExistence type="predicted"/>
<name>A0A1T5MGN0_9FIRM</name>
<protein>
    <recommendedName>
        <fullName evidence="4">Zinc metallopeptidase</fullName>
    </recommendedName>
</protein>
<dbReference type="AlphaFoldDB" id="A0A1T5MGN0"/>
<feature type="transmembrane region" description="Helical" evidence="1">
    <location>
        <begin position="200"/>
        <end position="220"/>
    </location>
</feature>
<dbReference type="EMBL" id="FUZT01000015">
    <property type="protein sequence ID" value="SKC87223.1"/>
    <property type="molecule type" value="Genomic_DNA"/>
</dbReference>
<evidence type="ECO:0000313" key="2">
    <source>
        <dbReference type="EMBL" id="SKC87223.1"/>
    </source>
</evidence>
<dbReference type="PANTHER" id="PTHR36434:SF1">
    <property type="entry name" value="MEMBRANE PROTEASE YUGP-RELATED"/>
    <property type="match status" value="1"/>
</dbReference>
<gene>
    <name evidence="2" type="ORF">SAMN02194393_04671</name>
</gene>
<keyword evidence="1" id="KW-0812">Transmembrane</keyword>
<accession>A0A1T5MGN0</accession>
<organism evidence="2 3">
    <name type="scientific">Maledivibacter halophilus</name>
    <dbReference type="NCBI Taxonomy" id="36842"/>
    <lineage>
        <taxon>Bacteria</taxon>
        <taxon>Bacillati</taxon>
        <taxon>Bacillota</taxon>
        <taxon>Clostridia</taxon>
        <taxon>Peptostreptococcales</taxon>
        <taxon>Caminicellaceae</taxon>
        <taxon>Maledivibacter</taxon>
    </lineage>
</organism>
<keyword evidence="1" id="KW-0472">Membrane</keyword>
<keyword evidence="3" id="KW-1185">Reference proteome</keyword>
<dbReference type="PANTHER" id="PTHR36434">
    <property type="entry name" value="MEMBRANE PROTEASE YUGP-RELATED"/>
    <property type="match status" value="1"/>
</dbReference>
<evidence type="ECO:0000256" key="1">
    <source>
        <dbReference type="SAM" id="Phobius"/>
    </source>
</evidence>
<sequence>MYYMPYFFDFSMILLIPAILFAVFAQSKVKGTFNKYLQIRNRRGYTGAQVARMILDRNGLRDVNIEHIRGQLTDHYDPRKRVVRLSSSVYNSTSIASISVAAHEVGHALQHAKGYAPLTIRSQIAPVASFASSFAIPLAFLGFFLRTYSLMTLGIYIYLAAILFHVVTLPVEYNASSRAIHQLTANGLIYNEEVKSSKSVLNAAALTYVAAAAVSIAQLLRLLVLRDSRD</sequence>
<dbReference type="RefSeq" id="WP_079495116.1">
    <property type="nucleotide sequence ID" value="NZ_FUZT01000015.1"/>
</dbReference>
<evidence type="ECO:0000313" key="3">
    <source>
        <dbReference type="Proteomes" id="UP000190285"/>
    </source>
</evidence>
<reference evidence="3" key="1">
    <citation type="submission" date="2017-02" db="EMBL/GenBank/DDBJ databases">
        <authorList>
            <person name="Varghese N."/>
            <person name="Submissions S."/>
        </authorList>
    </citation>
    <scope>NUCLEOTIDE SEQUENCE [LARGE SCALE GENOMIC DNA]</scope>
    <source>
        <strain evidence="3">M1</strain>
    </source>
</reference>
<feature type="transmembrane region" description="Helical" evidence="1">
    <location>
        <begin position="6"/>
        <end position="25"/>
    </location>
</feature>
<feature type="transmembrane region" description="Helical" evidence="1">
    <location>
        <begin position="151"/>
        <end position="171"/>
    </location>
</feature>
<dbReference type="Proteomes" id="UP000190285">
    <property type="component" value="Unassembled WGS sequence"/>
</dbReference>
<evidence type="ECO:0008006" key="4">
    <source>
        <dbReference type="Google" id="ProtNLM"/>
    </source>
</evidence>